<keyword evidence="1" id="KW-0472">Membrane</keyword>
<feature type="transmembrane region" description="Helical" evidence="1">
    <location>
        <begin position="7"/>
        <end position="25"/>
    </location>
</feature>
<accession>A0ABW4VVX5</accession>
<proteinExistence type="predicted"/>
<evidence type="ECO:0000313" key="2">
    <source>
        <dbReference type="EMBL" id="MFD2043402.1"/>
    </source>
</evidence>
<evidence type="ECO:0000313" key="3">
    <source>
        <dbReference type="Proteomes" id="UP001597383"/>
    </source>
</evidence>
<evidence type="ECO:0000256" key="1">
    <source>
        <dbReference type="SAM" id="Phobius"/>
    </source>
</evidence>
<feature type="transmembrane region" description="Helical" evidence="1">
    <location>
        <begin position="31"/>
        <end position="55"/>
    </location>
</feature>
<keyword evidence="1" id="KW-1133">Transmembrane helix</keyword>
<name>A0ABW4VVX5_9BACI</name>
<organism evidence="2 3">
    <name type="scientific">Ornithinibacillus salinisoli</name>
    <dbReference type="NCBI Taxonomy" id="1848459"/>
    <lineage>
        <taxon>Bacteria</taxon>
        <taxon>Bacillati</taxon>
        <taxon>Bacillota</taxon>
        <taxon>Bacilli</taxon>
        <taxon>Bacillales</taxon>
        <taxon>Bacillaceae</taxon>
        <taxon>Ornithinibacillus</taxon>
    </lineage>
</organism>
<dbReference type="RefSeq" id="WP_377555129.1">
    <property type="nucleotide sequence ID" value="NZ_JBHUHQ010000007.1"/>
</dbReference>
<gene>
    <name evidence="2" type="ORF">ACFSJF_03825</name>
</gene>
<dbReference type="EMBL" id="JBHUHQ010000007">
    <property type="protein sequence ID" value="MFD2043402.1"/>
    <property type="molecule type" value="Genomic_DNA"/>
</dbReference>
<reference evidence="3" key="1">
    <citation type="journal article" date="2019" name="Int. J. Syst. Evol. Microbiol.">
        <title>The Global Catalogue of Microorganisms (GCM) 10K type strain sequencing project: providing services to taxonomists for standard genome sequencing and annotation.</title>
        <authorList>
            <consortium name="The Broad Institute Genomics Platform"/>
            <consortium name="The Broad Institute Genome Sequencing Center for Infectious Disease"/>
            <person name="Wu L."/>
            <person name="Ma J."/>
        </authorList>
    </citation>
    <scope>NUCLEOTIDE SEQUENCE [LARGE SCALE GENOMIC DNA]</scope>
    <source>
        <strain evidence="3">R28</strain>
    </source>
</reference>
<keyword evidence="3" id="KW-1185">Reference proteome</keyword>
<keyword evidence="1" id="KW-0812">Transmembrane</keyword>
<dbReference type="Proteomes" id="UP001597383">
    <property type="component" value="Unassembled WGS sequence"/>
</dbReference>
<comment type="caution">
    <text evidence="2">The sequence shown here is derived from an EMBL/GenBank/DDBJ whole genome shotgun (WGS) entry which is preliminary data.</text>
</comment>
<protein>
    <submittedName>
        <fullName evidence="2">Uncharacterized protein</fullName>
    </submittedName>
</protein>
<sequence>MRNLKGIEWIGLILMVAAAVVYWITKYNDQYAIWTNVSIVCITLGAVIIAISVFVGKRNNR</sequence>